<sequence>MRRLNGSRELEDRRWMQVSDLLKNQFGTMSRIVILWIALAHLSAYLLSRPFASNQNEIKHGLPSELCPRSFDDCCLHSCSFTYMPPSARLRHTSFRTLPHQLWDYLPHLLEIEPLHLSQIERERDEGVCVCVCVCVCVWMRGYNNLVVLLKFTERGGEILSLGLAMPSMQSAGLIPSRVSTSNFPSFSPGSSRKM</sequence>
<protein>
    <submittedName>
        <fullName evidence="1">Uncharacterized protein</fullName>
    </submittedName>
</protein>
<name>A0A5N6WDN7_9EURO</name>
<gene>
    <name evidence="1" type="ORF">BDV41DRAFT_281123</name>
</gene>
<accession>A0A5N6WDN7</accession>
<dbReference type="AlphaFoldDB" id="A0A5N6WDN7"/>
<proteinExistence type="predicted"/>
<keyword evidence="2" id="KW-1185">Reference proteome</keyword>
<evidence type="ECO:0000313" key="2">
    <source>
        <dbReference type="Proteomes" id="UP000325433"/>
    </source>
</evidence>
<dbReference type="Proteomes" id="UP000325433">
    <property type="component" value="Unassembled WGS sequence"/>
</dbReference>
<reference evidence="2" key="1">
    <citation type="submission" date="2019-04" db="EMBL/GenBank/DDBJ databases">
        <title>Friends and foes A comparative genomics studyof 23 Aspergillus species from section Flavi.</title>
        <authorList>
            <consortium name="DOE Joint Genome Institute"/>
            <person name="Kjaerbolling I."/>
            <person name="Vesth T."/>
            <person name="Frisvad J.C."/>
            <person name="Nybo J.L."/>
            <person name="Theobald S."/>
            <person name="Kildgaard S."/>
            <person name="Isbrandt T."/>
            <person name="Kuo A."/>
            <person name="Sato A."/>
            <person name="Lyhne E.K."/>
            <person name="Kogle M.E."/>
            <person name="Wiebenga A."/>
            <person name="Kun R.S."/>
            <person name="Lubbers R.J."/>
            <person name="Makela M.R."/>
            <person name="Barry K."/>
            <person name="Chovatia M."/>
            <person name="Clum A."/>
            <person name="Daum C."/>
            <person name="Haridas S."/>
            <person name="He G."/>
            <person name="LaButti K."/>
            <person name="Lipzen A."/>
            <person name="Mondo S."/>
            <person name="Riley R."/>
            <person name="Salamov A."/>
            <person name="Simmons B.A."/>
            <person name="Magnuson J.K."/>
            <person name="Henrissat B."/>
            <person name="Mortensen U.H."/>
            <person name="Larsen T.O."/>
            <person name="Devries R.P."/>
            <person name="Grigoriev I.V."/>
            <person name="Machida M."/>
            <person name="Baker S.E."/>
            <person name="Andersen M.R."/>
        </authorList>
    </citation>
    <scope>NUCLEOTIDE SEQUENCE [LARGE SCALE GENOMIC DNA]</scope>
    <source>
        <strain evidence="2">CBS 130015</strain>
    </source>
</reference>
<evidence type="ECO:0000313" key="1">
    <source>
        <dbReference type="EMBL" id="KAE8318914.1"/>
    </source>
</evidence>
<dbReference type="EMBL" id="ML738295">
    <property type="protein sequence ID" value="KAE8318914.1"/>
    <property type="molecule type" value="Genomic_DNA"/>
</dbReference>
<organism evidence="1 2">
    <name type="scientific">Aspergillus transmontanensis</name>
    <dbReference type="NCBI Taxonomy" id="1034304"/>
    <lineage>
        <taxon>Eukaryota</taxon>
        <taxon>Fungi</taxon>
        <taxon>Dikarya</taxon>
        <taxon>Ascomycota</taxon>
        <taxon>Pezizomycotina</taxon>
        <taxon>Eurotiomycetes</taxon>
        <taxon>Eurotiomycetidae</taxon>
        <taxon>Eurotiales</taxon>
        <taxon>Aspergillaceae</taxon>
        <taxon>Aspergillus</taxon>
        <taxon>Aspergillus subgen. Circumdati</taxon>
    </lineage>
</organism>